<dbReference type="InterPro" id="IPR010164">
    <property type="entry name" value="Orn_aminotrans"/>
</dbReference>
<dbReference type="GO" id="GO:0055129">
    <property type="term" value="P:L-proline biosynthetic process"/>
    <property type="evidence" value="ECO:0007669"/>
    <property type="project" value="UniProtKB-UniPathway"/>
</dbReference>
<sequence>MTATVPTTAAFIELDERWSTHNYHPLPVVIAEAEGAWVTDVQGKRYLDFLAGYSALNFGHRHPALVAAAVEQLHRVTLTSRAFHHDQLGPFCRELAELTGTDLVLPMNSGAEAVESALKVARKWAYRVKGVPQDTAQIIVAGANFHGRTTTIVSFSTDEVARADFGPFTPGFTAVKYGDAQAVEAAITDRTAAVLVEPVQGEAGVVVPPAGYLRELRRLCDENNVLLIADEIQSGLARTGELFALDHDGVRADLYTLGKALGGGILPVSAVVGRREVLGVLRPGEHGSTFGGNPLACAVGRAVIKLLATGEFQERSRVVGEHLHRRLGELVGRGVAEVRGRGLWAGVEIAPGGPGGRAASEALMARGVLCKETQETTLRVAPPLVVTEAEVDRGVDVIAEVLGT</sequence>
<dbReference type="InterPro" id="IPR015424">
    <property type="entry name" value="PyrdxlP-dep_Trfase"/>
</dbReference>
<comment type="caution">
    <text evidence="10">The sequence shown here is derived from an EMBL/GenBank/DDBJ whole genome shotgun (WGS) entry which is preliminary data.</text>
</comment>
<evidence type="ECO:0000256" key="9">
    <source>
        <dbReference type="RuleBase" id="RU003560"/>
    </source>
</evidence>
<protein>
    <recommendedName>
        <fullName evidence="3">ornithine aminotransferase</fullName>
        <ecNumber evidence="3">2.6.1.13</ecNumber>
    </recommendedName>
    <alternativeName>
        <fullName evidence="8">Ornithine--oxo-acid aminotransferase</fullName>
    </alternativeName>
</protein>
<reference evidence="10 11" key="1">
    <citation type="submission" date="2018-02" db="EMBL/GenBank/DDBJ databases">
        <title>Genomic Encyclopedia of Archaeal and Bacterial Type Strains, Phase II (KMG-II): from individual species to whole genera.</title>
        <authorList>
            <person name="Goeker M."/>
        </authorList>
    </citation>
    <scope>NUCLEOTIDE SEQUENCE [LARGE SCALE GENOMIC DNA]</scope>
    <source>
        <strain evidence="10 11">YU 961-1</strain>
    </source>
</reference>
<dbReference type="Proteomes" id="UP000239203">
    <property type="component" value="Unassembled WGS sequence"/>
</dbReference>
<comment type="cofactor">
    <cofactor evidence="1">
        <name>pyridoxal 5'-phosphate</name>
        <dbReference type="ChEBI" id="CHEBI:597326"/>
    </cofactor>
</comment>
<dbReference type="NCBIfam" id="TIGR01885">
    <property type="entry name" value="Orn_aminotrans"/>
    <property type="match status" value="1"/>
</dbReference>
<evidence type="ECO:0000256" key="6">
    <source>
        <dbReference type="ARBA" id="ARBA00022679"/>
    </source>
</evidence>
<dbReference type="GO" id="GO:0042802">
    <property type="term" value="F:identical protein binding"/>
    <property type="evidence" value="ECO:0007669"/>
    <property type="project" value="TreeGrafter"/>
</dbReference>
<dbReference type="PANTHER" id="PTHR11986">
    <property type="entry name" value="AMINOTRANSFERASE CLASS III"/>
    <property type="match status" value="1"/>
</dbReference>
<dbReference type="Pfam" id="PF00202">
    <property type="entry name" value="Aminotran_3"/>
    <property type="match status" value="1"/>
</dbReference>
<dbReference type="SUPFAM" id="SSF53383">
    <property type="entry name" value="PLP-dependent transferases"/>
    <property type="match status" value="1"/>
</dbReference>
<dbReference type="CDD" id="cd00610">
    <property type="entry name" value="OAT_like"/>
    <property type="match status" value="1"/>
</dbReference>
<dbReference type="InterPro" id="IPR015422">
    <property type="entry name" value="PyrdxlP-dep_Trfase_small"/>
</dbReference>
<keyword evidence="6" id="KW-0808">Transferase</keyword>
<name>A0A2S6GHJ5_9PSEU</name>
<dbReference type="RefSeq" id="WP_104481778.1">
    <property type="nucleotide sequence ID" value="NZ_CP154825.1"/>
</dbReference>
<dbReference type="Gene3D" id="3.90.1150.10">
    <property type="entry name" value="Aspartate Aminotransferase, domain 1"/>
    <property type="match status" value="1"/>
</dbReference>
<dbReference type="GO" id="GO:0004587">
    <property type="term" value="F:ornithine aminotransferase activity"/>
    <property type="evidence" value="ECO:0007669"/>
    <property type="project" value="UniProtKB-EC"/>
</dbReference>
<dbReference type="EC" id="2.6.1.13" evidence="3"/>
<keyword evidence="5" id="KW-0028">Amino-acid biosynthesis</keyword>
<evidence type="ECO:0000313" key="11">
    <source>
        <dbReference type="Proteomes" id="UP000239203"/>
    </source>
</evidence>
<dbReference type="InterPro" id="IPR005814">
    <property type="entry name" value="Aminotrans_3"/>
</dbReference>
<accession>A0A2S6GHJ5</accession>
<evidence type="ECO:0000256" key="5">
    <source>
        <dbReference type="ARBA" id="ARBA00022650"/>
    </source>
</evidence>
<dbReference type="EMBL" id="PTIX01000018">
    <property type="protein sequence ID" value="PPK64704.1"/>
    <property type="molecule type" value="Genomic_DNA"/>
</dbReference>
<dbReference type="PANTHER" id="PTHR11986:SF18">
    <property type="entry name" value="ORNITHINE AMINOTRANSFERASE, MITOCHONDRIAL"/>
    <property type="match status" value="1"/>
</dbReference>
<keyword evidence="11" id="KW-1185">Reference proteome</keyword>
<proteinExistence type="inferred from homology"/>
<dbReference type="PROSITE" id="PS00600">
    <property type="entry name" value="AA_TRANSFER_CLASS_3"/>
    <property type="match status" value="1"/>
</dbReference>
<evidence type="ECO:0000256" key="1">
    <source>
        <dbReference type="ARBA" id="ARBA00001933"/>
    </source>
</evidence>
<evidence type="ECO:0000313" key="10">
    <source>
        <dbReference type="EMBL" id="PPK64704.1"/>
    </source>
</evidence>
<comment type="pathway">
    <text evidence="2">Amino-acid biosynthesis; L-proline biosynthesis; L-glutamate 5-semialdehyde from L-ornithine: step 1/1.</text>
</comment>
<dbReference type="InterPro" id="IPR049704">
    <property type="entry name" value="Aminotrans_3_PPA_site"/>
</dbReference>
<dbReference type="InterPro" id="IPR015421">
    <property type="entry name" value="PyrdxlP-dep_Trfase_major"/>
</dbReference>
<organism evidence="10 11">
    <name type="scientific">Actinokineospora auranticolor</name>
    <dbReference type="NCBI Taxonomy" id="155976"/>
    <lineage>
        <taxon>Bacteria</taxon>
        <taxon>Bacillati</taxon>
        <taxon>Actinomycetota</taxon>
        <taxon>Actinomycetes</taxon>
        <taxon>Pseudonocardiales</taxon>
        <taxon>Pseudonocardiaceae</taxon>
        <taxon>Actinokineospora</taxon>
    </lineage>
</organism>
<evidence type="ECO:0000256" key="4">
    <source>
        <dbReference type="ARBA" id="ARBA00022576"/>
    </source>
</evidence>
<gene>
    <name evidence="10" type="ORF">CLV40_11894</name>
</gene>
<dbReference type="Gene3D" id="3.40.640.10">
    <property type="entry name" value="Type I PLP-dependent aspartate aminotransferase-like (Major domain)"/>
    <property type="match status" value="1"/>
</dbReference>
<evidence type="ECO:0000256" key="8">
    <source>
        <dbReference type="ARBA" id="ARBA00030587"/>
    </source>
</evidence>
<comment type="similarity">
    <text evidence="9">Belongs to the class-III pyridoxal-phosphate-dependent aminotransferase family.</text>
</comment>
<dbReference type="PIRSF" id="PIRSF000521">
    <property type="entry name" value="Transaminase_4ab_Lys_Orn"/>
    <property type="match status" value="1"/>
</dbReference>
<evidence type="ECO:0000256" key="3">
    <source>
        <dbReference type="ARBA" id="ARBA00012924"/>
    </source>
</evidence>
<keyword evidence="4" id="KW-0032">Aminotransferase</keyword>
<dbReference type="UniPathway" id="UPA00098">
    <property type="reaction ID" value="UER00358"/>
</dbReference>
<evidence type="ECO:0000256" key="2">
    <source>
        <dbReference type="ARBA" id="ARBA00004998"/>
    </source>
</evidence>
<keyword evidence="7 9" id="KW-0663">Pyridoxal phosphate</keyword>
<dbReference type="AlphaFoldDB" id="A0A2S6GHJ5"/>
<evidence type="ECO:0000256" key="7">
    <source>
        <dbReference type="ARBA" id="ARBA00022898"/>
    </source>
</evidence>
<dbReference type="GO" id="GO:0030170">
    <property type="term" value="F:pyridoxal phosphate binding"/>
    <property type="evidence" value="ECO:0007669"/>
    <property type="project" value="InterPro"/>
</dbReference>
<dbReference type="FunFam" id="3.40.640.10:FF:000011">
    <property type="entry name" value="Ornithine aminotransferase"/>
    <property type="match status" value="1"/>
</dbReference>
<keyword evidence="5" id="KW-0641">Proline biosynthesis</keyword>
<dbReference type="OrthoDB" id="9801052at2"/>
<dbReference type="InterPro" id="IPR050103">
    <property type="entry name" value="Class-III_PLP-dep_AT"/>
</dbReference>